<feature type="transmembrane region" description="Helical" evidence="1">
    <location>
        <begin position="21"/>
        <end position="41"/>
    </location>
</feature>
<comment type="caution">
    <text evidence="2">The sequence shown here is derived from an EMBL/GenBank/DDBJ whole genome shotgun (WGS) entry which is preliminary data.</text>
</comment>
<dbReference type="AlphaFoldDB" id="A0A7V9Z2V4"/>
<accession>A0A7V9Z2V4</accession>
<feature type="transmembrane region" description="Helical" evidence="1">
    <location>
        <begin position="56"/>
        <end position="76"/>
    </location>
</feature>
<dbReference type="EMBL" id="JACDUU010000011">
    <property type="protein sequence ID" value="MBA2873016.1"/>
    <property type="molecule type" value="Genomic_DNA"/>
</dbReference>
<reference evidence="2 3" key="1">
    <citation type="submission" date="2020-07" db="EMBL/GenBank/DDBJ databases">
        <title>Genomic Encyclopedia of Type Strains, Phase IV (KMG-IV): sequencing the most valuable type-strain genomes for metagenomic binning, comparative biology and taxonomic classification.</title>
        <authorList>
            <person name="Goeker M."/>
        </authorList>
    </citation>
    <scope>NUCLEOTIDE SEQUENCE [LARGE SCALE GENOMIC DNA]</scope>
    <source>
        <strain evidence="2 3">DSM 25220</strain>
    </source>
</reference>
<evidence type="ECO:0000256" key="1">
    <source>
        <dbReference type="SAM" id="Phobius"/>
    </source>
</evidence>
<keyword evidence="1" id="KW-0812">Transmembrane</keyword>
<dbReference type="Proteomes" id="UP000580891">
    <property type="component" value="Unassembled WGS sequence"/>
</dbReference>
<feature type="transmembrane region" description="Helical" evidence="1">
    <location>
        <begin position="88"/>
        <end position="121"/>
    </location>
</feature>
<evidence type="ECO:0000313" key="3">
    <source>
        <dbReference type="Proteomes" id="UP000580891"/>
    </source>
</evidence>
<keyword evidence="3" id="KW-1185">Reference proteome</keyword>
<keyword evidence="1" id="KW-1133">Transmembrane helix</keyword>
<sequence>MIVALNERNERRTKILSYLMTKLSGAGFSIFIFFIATLFLADFDMYEAVKNIANPFIWLVFYGYGIVCSLFIDLLVFKIPKINTTIKVILYILAGYIIFIPWGWLALIAGTVGALCSLLFYLGMYLSQRKMVFKYGFAIMAPFILVILMNLDFTIKMKWEETKGDSSYTASFSYFNGEHAIPIHAKKGQTITFSVQFNNINEGGYGYHVLNEENELVGMNEGDEQQHRIEVKDSGIYRIIVTGDGLKGSFQVVWDVEE</sequence>
<protein>
    <submittedName>
        <fullName evidence="2">Uncharacterized protein</fullName>
    </submittedName>
</protein>
<feature type="transmembrane region" description="Helical" evidence="1">
    <location>
        <begin position="133"/>
        <end position="153"/>
    </location>
</feature>
<name>A0A7V9Z2V4_9BACL</name>
<keyword evidence="1" id="KW-0472">Membrane</keyword>
<proteinExistence type="predicted"/>
<dbReference type="RefSeq" id="WP_181538758.1">
    <property type="nucleotide sequence ID" value="NZ_JACDUU010000011.1"/>
</dbReference>
<gene>
    <name evidence="2" type="ORF">HNQ85_003331</name>
</gene>
<evidence type="ECO:0000313" key="2">
    <source>
        <dbReference type="EMBL" id="MBA2873016.1"/>
    </source>
</evidence>
<organism evidence="2 3">
    <name type="scientific">[Anoxybacillus] calidus</name>
    <dbReference type="NCBI Taxonomy" id="575178"/>
    <lineage>
        <taxon>Bacteria</taxon>
        <taxon>Bacillati</taxon>
        <taxon>Bacillota</taxon>
        <taxon>Bacilli</taxon>
        <taxon>Bacillales</taxon>
        <taxon>Anoxybacillaceae</taxon>
        <taxon>Paranoxybacillus</taxon>
    </lineage>
</organism>